<dbReference type="Proteomes" id="UP001212997">
    <property type="component" value="Unassembled WGS sequence"/>
</dbReference>
<evidence type="ECO:0000256" key="1">
    <source>
        <dbReference type="SAM" id="MobiDB-lite"/>
    </source>
</evidence>
<feature type="transmembrane region" description="Helical" evidence="2">
    <location>
        <begin position="125"/>
        <end position="145"/>
    </location>
</feature>
<keyword evidence="2" id="KW-0472">Membrane</keyword>
<feature type="transmembrane region" description="Helical" evidence="2">
    <location>
        <begin position="65"/>
        <end position="83"/>
    </location>
</feature>
<dbReference type="AlphaFoldDB" id="A0AAD5V5V2"/>
<feature type="transmembrane region" description="Helical" evidence="2">
    <location>
        <begin position="90"/>
        <end position="110"/>
    </location>
</feature>
<evidence type="ECO:0000256" key="2">
    <source>
        <dbReference type="SAM" id="Phobius"/>
    </source>
</evidence>
<keyword evidence="2" id="KW-1133">Transmembrane helix</keyword>
<name>A0AAD5V5V2_9APHY</name>
<gene>
    <name evidence="3" type="ORF">NLI96_g5035</name>
</gene>
<evidence type="ECO:0000313" key="4">
    <source>
        <dbReference type="Proteomes" id="UP001212997"/>
    </source>
</evidence>
<protein>
    <recommendedName>
        <fullName evidence="5">Transmembrane protein</fullName>
    </recommendedName>
</protein>
<keyword evidence="2" id="KW-0812">Transmembrane</keyword>
<dbReference type="EMBL" id="JANAWD010000157">
    <property type="protein sequence ID" value="KAJ3485319.1"/>
    <property type="molecule type" value="Genomic_DNA"/>
</dbReference>
<accession>A0AAD5V5V2</accession>
<keyword evidence="4" id="KW-1185">Reference proteome</keyword>
<reference evidence="3" key="1">
    <citation type="submission" date="2022-07" db="EMBL/GenBank/DDBJ databases">
        <title>Genome Sequence of Physisporinus lineatus.</title>
        <authorList>
            <person name="Buettner E."/>
        </authorList>
    </citation>
    <scope>NUCLEOTIDE SEQUENCE</scope>
    <source>
        <strain evidence="3">VT162</strain>
    </source>
</reference>
<evidence type="ECO:0000313" key="3">
    <source>
        <dbReference type="EMBL" id="KAJ3485319.1"/>
    </source>
</evidence>
<evidence type="ECO:0008006" key="5">
    <source>
        <dbReference type="Google" id="ProtNLM"/>
    </source>
</evidence>
<organism evidence="3 4">
    <name type="scientific">Meripilus lineatus</name>
    <dbReference type="NCBI Taxonomy" id="2056292"/>
    <lineage>
        <taxon>Eukaryota</taxon>
        <taxon>Fungi</taxon>
        <taxon>Dikarya</taxon>
        <taxon>Basidiomycota</taxon>
        <taxon>Agaricomycotina</taxon>
        <taxon>Agaricomycetes</taxon>
        <taxon>Polyporales</taxon>
        <taxon>Meripilaceae</taxon>
        <taxon>Meripilus</taxon>
    </lineage>
</organism>
<feature type="transmembrane region" description="Helical" evidence="2">
    <location>
        <begin position="12"/>
        <end position="30"/>
    </location>
</feature>
<proteinExistence type="predicted"/>
<feature type="region of interest" description="Disordered" evidence="1">
    <location>
        <begin position="237"/>
        <end position="269"/>
    </location>
</feature>
<comment type="caution">
    <text evidence="3">The sequence shown here is derived from an EMBL/GenBank/DDBJ whole genome shotgun (WGS) entry which is preliminary data.</text>
</comment>
<sequence length="269" mass="29479">MVNWTSPEQRAANAVALLKLIHVFAGFYFWEFLTSLDFEWSFLRGRRKFTWPMASCGSREINCQAYLRVIGVSIMLSFSFATLNLAIRAAIIFSTCMDLIALVLCAWKVLPKRSYSVPQLMFKDGLVYFVVAFVLSIPLAVLALLNLNTIMNFIFIGPAATINTTVASRAVRRLSTFTTTSSGPTVYVTGSGPQQPSRSLRCAPWASSNDPRGLVSSPVAPVIGIRVDMETYTSSVVGGIERNGRDETSSTSSSRDTEKGFGEANVTVL</sequence>